<evidence type="ECO:0000313" key="2">
    <source>
        <dbReference type="Proteomes" id="UP000179769"/>
    </source>
</evidence>
<sequence>MNSPIESPDLASLVGWSGSLVAWPGGCKSEQFRDRLVAVVFRGLFEDEPRARQRVQQHG</sequence>
<name>A0A1S1QFY6_9ACTN</name>
<accession>A0A1S1QFY6</accession>
<comment type="caution">
    <text evidence="1">The sequence shown here is derived from an EMBL/GenBank/DDBJ whole genome shotgun (WGS) entry which is preliminary data.</text>
</comment>
<keyword evidence="2" id="KW-1185">Reference proteome</keyword>
<dbReference type="AlphaFoldDB" id="A0A1S1QFY6"/>
<dbReference type="EMBL" id="MAXA01000158">
    <property type="protein sequence ID" value="OHV32145.1"/>
    <property type="molecule type" value="Genomic_DNA"/>
</dbReference>
<protein>
    <submittedName>
        <fullName evidence="1">Uncharacterized protein</fullName>
    </submittedName>
</protein>
<evidence type="ECO:0000313" key="1">
    <source>
        <dbReference type="EMBL" id="OHV32145.1"/>
    </source>
</evidence>
<reference evidence="2" key="1">
    <citation type="submission" date="2016-07" db="EMBL/GenBank/DDBJ databases">
        <title>Frankia sp. NRRL B-16219 Genome sequencing.</title>
        <authorList>
            <person name="Ghodhbane-Gtari F."/>
            <person name="Swanson E."/>
            <person name="Gueddou A."/>
            <person name="Louati M."/>
            <person name="Nouioui I."/>
            <person name="Hezbri K."/>
            <person name="Abebe-Akele F."/>
            <person name="Simpson S."/>
            <person name="Morris K."/>
            <person name="Thomas K."/>
            <person name="Gtari M."/>
            <person name="Tisa L.S."/>
        </authorList>
    </citation>
    <scope>NUCLEOTIDE SEQUENCE [LARGE SCALE GENOMIC DNA]</scope>
    <source>
        <strain evidence="2">NRRL B-16219</strain>
    </source>
</reference>
<proteinExistence type="predicted"/>
<organism evidence="1 2">
    <name type="scientific">Parafrankia soli</name>
    <dbReference type="NCBI Taxonomy" id="2599596"/>
    <lineage>
        <taxon>Bacteria</taxon>
        <taxon>Bacillati</taxon>
        <taxon>Actinomycetota</taxon>
        <taxon>Actinomycetes</taxon>
        <taxon>Frankiales</taxon>
        <taxon>Frankiaceae</taxon>
        <taxon>Parafrankia</taxon>
    </lineage>
</organism>
<dbReference type="RefSeq" id="WP_071062471.1">
    <property type="nucleotide sequence ID" value="NZ_MAXA01000158.1"/>
</dbReference>
<gene>
    <name evidence="1" type="ORF">BBK14_15680</name>
</gene>
<dbReference type="Proteomes" id="UP000179769">
    <property type="component" value="Unassembled WGS sequence"/>
</dbReference>